<dbReference type="EMBL" id="QXFT01000735">
    <property type="protein sequence ID" value="KAE9336903.1"/>
    <property type="molecule type" value="Genomic_DNA"/>
</dbReference>
<evidence type="ECO:0000313" key="1">
    <source>
        <dbReference type="EMBL" id="KAE9039851.1"/>
    </source>
</evidence>
<dbReference type="AlphaFoldDB" id="A0A6A3NHL7"/>
<evidence type="ECO:0000313" key="3">
    <source>
        <dbReference type="Proteomes" id="UP000434957"/>
    </source>
</evidence>
<dbReference type="Proteomes" id="UP000434957">
    <property type="component" value="Unassembled WGS sequence"/>
</dbReference>
<proteinExistence type="predicted"/>
<dbReference type="EMBL" id="QXFU01000222">
    <property type="protein sequence ID" value="KAE9039851.1"/>
    <property type="molecule type" value="Genomic_DNA"/>
</dbReference>
<reference evidence="1 4" key="1">
    <citation type="submission" date="2018-09" db="EMBL/GenBank/DDBJ databases">
        <title>Genomic investigation of the strawberry pathogen Phytophthora fragariae indicates pathogenicity is determined by transcriptional variation in three key races.</title>
        <authorList>
            <person name="Adams T.M."/>
            <person name="Armitage A.D."/>
            <person name="Sobczyk M.K."/>
            <person name="Bates H.J."/>
            <person name="Dunwell J.M."/>
            <person name="Nellist C.F."/>
            <person name="Harrison R.J."/>
        </authorList>
    </citation>
    <scope>NUCLEOTIDE SEQUENCE [LARGE SCALE GENOMIC DNA]</scope>
    <source>
        <strain evidence="1 4">SCRP324</strain>
        <strain evidence="2 3">SCRP333</strain>
    </source>
</reference>
<evidence type="ECO:0000313" key="4">
    <source>
        <dbReference type="Proteomes" id="UP000435112"/>
    </source>
</evidence>
<keyword evidence="3" id="KW-1185">Reference proteome</keyword>
<organism evidence="1 4">
    <name type="scientific">Phytophthora rubi</name>
    <dbReference type="NCBI Taxonomy" id="129364"/>
    <lineage>
        <taxon>Eukaryota</taxon>
        <taxon>Sar</taxon>
        <taxon>Stramenopiles</taxon>
        <taxon>Oomycota</taxon>
        <taxon>Peronosporomycetes</taxon>
        <taxon>Peronosporales</taxon>
        <taxon>Peronosporaceae</taxon>
        <taxon>Phytophthora</taxon>
    </lineage>
</organism>
<accession>A0A6A3NHL7</accession>
<evidence type="ECO:0000313" key="2">
    <source>
        <dbReference type="EMBL" id="KAE9336903.1"/>
    </source>
</evidence>
<gene>
    <name evidence="1" type="ORF">PR002_g5262</name>
    <name evidence="2" type="ORF">PR003_g12277</name>
</gene>
<name>A0A6A3NHL7_9STRA</name>
<protein>
    <submittedName>
        <fullName evidence="1">Uncharacterized protein</fullName>
    </submittedName>
</protein>
<sequence length="83" mass="8563">MTGPSSIIGAADDGRSSVCATLSPIPAPVHQARRAAMWGEAVARVPIPGARSSTSRLGQISLDSRLELPSKLYAKLSPIVLGP</sequence>
<dbReference type="Proteomes" id="UP000435112">
    <property type="component" value="Unassembled WGS sequence"/>
</dbReference>
<comment type="caution">
    <text evidence="1">The sequence shown here is derived from an EMBL/GenBank/DDBJ whole genome shotgun (WGS) entry which is preliminary data.</text>
</comment>